<evidence type="ECO:0008006" key="3">
    <source>
        <dbReference type="Google" id="ProtNLM"/>
    </source>
</evidence>
<evidence type="ECO:0000313" key="2">
    <source>
        <dbReference type="Proteomes" id="UP000587942"/>
    </source>
</evidence>
<organism evidence="1 2">
    <name type="scientific">Mesobacillus selenatarsenatis</name>
    <dbReference type="NCBI Taxonomy" id="388741"/>
    <lineage>
        <taxon>Bacteria</taxon>
        <taxon>Bacillati</taxon>
        <taxon>Bacillota</taxon>
        <taxon>Bacilli</taxon>
        <taxon>Bacillales</taxon>
        <taxon>Bacillaceae</taxon>
        <taxon>Mesobacillus</taxon>
    </lineage>
</organism>
<accession>A0A846THX8</accession>
<proteinExistence type="predicted"/>
<sequence>MFVKIFRYRLKPGKEQEYLEIQNEAERMYSSFIQKQTLYLQCKDDKEIWQEIHFYQDKKSYTDTVSSVDQQPEIQVLYNRFLEVITSLEEMSEENYQLIDFQKK</sequence>
<dbReference type="Proteomes" id="UP000587942">
    <property type="component" value="Unassembled WGS sequence"/>
</dbReference>
<name>A0A846THX8_9BACI</name>
<dbReference type="EMBL" id="JAAVUM010000009">
    <property type="protein sequence ID" value="NKE06550.1"/>
    <property type="molecule type" value="Genomic_DNA"/>
</dbReference>
<protein>
    <recommendedName>
        <fullName evidence="3">ABM domain-containing protein</fullName>
    </recommendedName>
</protein>
<comment type="caution">
    <text evidence="1">The sequence shown here is derived from an EMBL/GenBank/DDBJ whole genome shotgun (WGS) entry which is preliminary data.</text>
</comment>
<reference evidence="1 2" key="1">
    <citation type="submission" date="2020-03" db="EMBL/GenBank/DDBJ databases">
        <authorList>
            <person name="Sun Q."/>
        </authorList>
    </citation>
    <scope>NUCLEOTIDE SEQUENCE [LARGE SCALE GENOMIC DNA]</scope>
    <source>
        <strain evidence="1 2">KACC 21451</strain>
    </source>
</reference>
<dbReference type="AlphaFoldDB" id="A0A846THX8"/>
<gene>
    <name evidence="1" type="ORF">GWK17_13910</name>
</gene>
<dbReference type="RefSeq" id="WP_167832960.1">
    <property type="nucleotide sequence ID" value="NZ_JAAVUM010000009.1"/>
</dbReference>
<evidence type="ECO:0000313" key="1">
    <source>
        <dbReference type="EMBL" id="NKE06550.1"/>
    </source>
</evidence>